<dbReference type="InterPro" id="IPR029016">
    <property type="entry name" value="GAF-like_dom_sf"/>
</dbReference>
<dbReference type="EC" id="2.7.13.3" evidence="2"/>
<dbReference type="PROSITE" id="PS50109">
    <property type="entry name" value="HIS_KIN"/>
    <property type="match status" value="1"/>
</dbReference>
<dbReference type="InterPro" id="IPR003594">
    <property type="entry name" value="HATPase_dom"/>
</dbReference>
<dbReference type="PROSITE" id="PS50110">
    <property type="entry name" value="RESPONSE_REGULATORY"/>
    <property type="match status" value="1"/>
</dbReference>
<keyword evidence="4" id="KW-0808">Transferase</keyword>
<dbReference type="GO" id="GO:0000155">
    <property type="term" value="F:phosphorelay sensor kinase activity"/>
    <property type="evidence" value="ECO:0007669"/>
    <property type="project" value="InterPro"/>
</dbReference>
<dbReference type="RefSeq" id="XP_004342553.1">
    <property type="nucleotide sequence ID" value="XM_004342504.1"/>
</dbReference>
<feature type="domain" description="Response regulatory" evidence="13">
    <location>
        <begin position="976"/>
        <end position="1092"/>
    </location>
</feature>
<evidence type="ECO:0000256" key="7">
    <source>
        <dbReference type="ARBA" id="ARBA00022840"/>
    </source>
</evidence>
<dbReference type="SMART" id="SM00387">
    <property type="entry name" value="HATPase_c"/>
    <property type="match status" value="1"/>
</dbReference>
<dbReference type="FunFam" id="3.30.565.10:FF:000010">
    <property type="entry name" value="Sensor histidine kinase RcsC"/>
    <property type="match status" value="1"/>
</dbReference>
<dbReference type="Pfam" id="PF01590">
    <property type="entry name" value="GAF"/>
    <property type="match status" value="1"/>
</dbReference>
<accession>L8H498</accession>
<dbReference type="CDD" id="cd16922">
    <property type="entry name" value="HATPase_EvgS-ArcB-TorS-like"/>
    <property type="match status" value="1"/>
</dbReference>
<feature type="coiled-coil region" evidence="10">
    <location>
        <begin position="558"/>
        <end position="595"/>
    </location>
</feature>
<dbReference type="GO" id="GO:0005524">
    <property type="term" value="F:ATP binding"/>
    <property type="evidence" value="ECO:0007669"/>
    <property type="project" value="UniProtKB-KW"/>
</dbReference>
<dbReference type="InterPro" id="IPR003018">
    <property type="entry name" value="GAF"/>
</dbReference>
<dbReference type="InterPro" id="IPR036890">
    <property type="entry name" value="HATPase_C_sf"/>
</dbReference>
<dbReference type="InterPro" id="IPR004358">
    <property type="entry name" value="Sig_transdc_His_kin-like_C"/>
</dbReference>
<keyword evidence="3 9" id="KW-0597">Phosphoprotein</keyword>
<gene>
    <name evidence="14" type="ORF">ACA1_186050</name>
</gene>
<evidence type="ECO:0000256" key="2">
    <source>
        <dbReference type="ARBA" id="ARBA00012438"/>
    </source>
</evidence>
<dbReference type="PANTHER" id="PTHR45339">
    <property type="entry name" value="HYBRID SIGNAL TRANSDUCTION HISTIDINE KINASE J"/>
    <property type="match status" value="1"/>
</dbReference>
<evidence type="ECO:0000256" key="3">
    <source>
        <dbReference type="ARBA" id="ARBA00022553"/>
    </source>
</evidence>
<dbReference type="SUPFAM" id="SSF47384">
    <property type="entry name" value="Homodimeric domain of signal transducing histidine kinase"/>
    <property type="match status" value="1"/>
</dbReference>
<evidence type="ECO:0000256" key="6">
    <source>
        <dbReference type="ARBA" id="ARBA00022777"/>
    </source>
</evidence>
<dbReference type="Proteomes" id="UP000011083">
    <property type="component" value="Unassembled WGS sequence"/>
</dbReference>
<dbReference type="Gene3D" id="3.40.50.2300">
    <property type="match status" value="1"/>
</dbReference>
<dbReference type="FunFam" id="1.10.287.130:FF:000002">
    <property type="entry name" value="Two-component osmosensing histidine kinase"/>
    <property type="match status" value="1"/>
</dbReference>
<dbReference type="EMBL" id="KB007920">
    <property type="protein sequence ID" value="ELR20359.1"/>
    <property type="molecule type" value="Genomic_DNA"/>
</dbReference>
<dbReference type="SMART" id="SM00448">
    <property type="entry name" value="REC"/>
    <property type="match status" value="1"/>
</dbReference>
<evidence type="ECO:0000259" key="12">
    <source>
        <dbReference type="PROSITE" id="PS50109"/>
    </source>
</evidence>
<dbReference type="Pfam" id="PF02518">
    <property type="entry name" value="HATPase_c"/>
    <property type="match status" value="1"/>
</dbReference>
<evidence type="ECO:0000259" key="13">
    <source>
        <dbReference type="PROSITE" id="PS50110"/>
    </source>
</evidence>
<feature type="domain" description="Histidine kinase" evidence="12">
    <location>
        <begin position="609"/>
        <end position="857"/>
    </location>
</feature>
<organism evidence="14 15">
    <name type="scientific">Acanthamoeba castellanii (strain ATCC 30010 / Neff)</name>
    <dbReference type="NCBI Taxonomy" id="1257118"/>
    <lineage>
        <taxon>Eukaryota</taxon>
        <taxon>Amoebozoa</taxon>
        <taxon>Discosea</taxon>
        <taxon>Longamoebia</taxon>
        <taxon>Centramoebida</taxon>
        <taxon>Acanthamoebidae</taxon>
        <taxon>Acanthamoeba</taxon>
    </lineage>
</organism>
<keyword evidence="8" id="KW-0902">Two-component regulatory system</keyword>
<dbReference type="InterPro" id="IPR011006">
    <property type="entry name" value="CheY-like_superfamily"/>
</dbReference>
<keyword evidence="10" id="KW-0175">Coiled coil</keyword>
<evidence type="ECO:0000256" key="8">
    <source>
        <dbReference type="ARBA" id="ARBA00023012"/>
    </source>
</evidence>
<feature type="region of interest" description="Disordered" evidence="11">
    <location>
        <begin position="934"/>
        <end position="953"/>
    </location>
</feature>
<dbReference type="PANTHER" id="PTHR45339:SF5">
    <property type="entry name" value="HISTIDINE KINASE"/>
    <property type="match status" value="1"/>
</dbReference>
<keyword evidence="6" id="KW-0418">Kinase</keyword>
<dbReference type="SUPFAM" id="SSF55874">
    <property type="entry name" value="ATPase domain of HSP90 chaperone/DNA topoisomerase II/histidine kinase"/>
    <property type="match status" value="1"/>
</dbReference>
<evidence type="ECO:0000256" key="5">
    <source>
        <dbReference type="ARBA" id="ARBA00022741"/>
    </source>
</evidence>
<dbReference type="Pfam" id="PF00072">
    <property type="entry name" value="Response_reg"/>
    <property type="match status" value="1"/>
</dbReference>
<dbReference type="SMART" id="SM00388">
    <property type="entry name" value="HisKA"/>
    <property type="match status" value="1"/>
</dbReference>
<dbReference type="OrthoDB" id="19417at2759"/>
<protein>
    <recommendedName>
        <fullName evidence="2">histidine kinase</fullName>
        <ecNumber evidence="2">2.7.13.3</ecNumber>
    </recommendedName>
</protein>
<keyword evidence="7" id="KW-0067">ATP-binding</keyword>
<sequence>MEKYKAVELTAKMYGLFYAHVDVWRNHIRGTLQHLERAIHVGLETGDLEWAGYDSFYYCDHLFFSGEALDVVSADAGGLPPKALVGRHQELQATYLNIWRRVVLKLSQENVEESYTFCGKVITDDEMFLFTYYLANGILAYYKCDYNRAIEYFKLAEENVLGVVGMMTNAQHKFYWSLALLSRLVATKGGDAAERAEDGQREACLEQVTRNQTQLDRWAQHAPANYRHKHMLVEALRTTAIGEHWLSMDLFDAAIEGAREGGFMQEEALARELASHFYTLRKRDRVANDYLREAYYLYLRWGSVLKVQQLQDRLPRTDSASNLVVRSASLSSVHQHLSSGSGSGAVDSVSLPAMISTDSLSHSLSQSSSSSSSPSATTLVAGGDYLDLMTVIKNSQALLSEVDGDKLLGKLMSGVMENTGADRCLLLLKRKDRFLVEASARFVAVDGAQQKLQISTSLGAEVKEVALPRSVINYVTTKHDTIQFDDVPKTEPWVDDPYLASAKPRSLLCTPIVHMGHLLGALYLENSSMMSVFSKSRFWLISIICSQMGIALQNSRLFGQLSKRSAELQEINTKLEDELAERRKIQEELEKAMELAKAAAVSKNQFLANMSHEIRTPLNAIIGMTGLLLDTQLTETQHEWLNLIEVSGNALLSLVNDILDLAKMESGKVSLVMEECSLADSMREAMAMFVHASQTKEVKMNLQLDPSCPKIILTDKLRLRQVLLNLLSNSMKFTPAGGSVALSVSSRRVNVIESISVDPTSGELTTTRTLVDDSAAGKWDEVHVNVRDTGPGVGRQMLDRLFQPFTQGDGSFSRKAGGTGLGLAISKQLVTLLGGRIWLDAAVTEGSSFHFTIVCQNVAAMMMTTTTPTTVTMASALAAEPHSPRSPMPPASLIARRRPSLGLPLPPQMGSVVIDASGDVSPTTSSTFAAVPTALSSPRKNDGGAAQLVKSSSVELHRRKAEEKFGAASNEPKRPLILVVEDNKTNQKLLLQLLKRLGFVADVANDGLEAVEAWHKKKYDVILMDLQMPNMDGLTAAQVIMAECNGAAPQIVAVSANVYESDKAACSAAGMVDFIEKPISLALLKSSLERCSKRGTW</sequence>
<evidence type="ECO:0000256" key="9">
    <source>
        <dbReference type="PROSITE-ProRule" id="PRU00169"/>
    </source>
</evidence>
<dbReference type="InterPro" id="IPR005467">
    <property type="entry name" value="His_kinase_dom"/>
</dbReference>
<evidence type="ECO:0000256" key="4">
    <source>
        <dbReference type="ARBA" id="ARBA00022679"/>
    </source>
</evidence>
<dbReference type="Pfam" id="PF00512">
    <property type="entry name" value="HisKA"/>
    <property type="match status" value="1"/>
</dbReference>
<dbReference type="CDD" id="cd17546">
    <property type="entry name" value="REC_hyHK_CKI1_RcsC-like"/>
    <property type="match status" value="1"/>
</dbReference>
<proteinExistence type="predicted"/>
<dbReference type="InterPro" id="IPR003661">
    <property type="entry name" value="HisK_dim/P_dom"/>
</dbReference>
<keyword evidence="15" id="KW-1185">Reference proteome</keyword>
<dbReference type="KEGG" id="acan:ACA1_186050"/>
<dbReference type="Gene3D" id="3.30.565.10">
    <property type="entry name" value="Histidine kinase-like ATPase, C-terminal domain"/>
    <property type="match status" value="1"/>
</dbReference>
<dbReference type="InterPro" id="IPR036097">
    <property type="entry name" value="HisK_dim/P_sf"/>
</dbReference>
<dbReference type="VEuPathDB" id="AmoebaDB:ACA1_186050"/>
<dbReference type="Gene3D" id="1.10.287.130">
    <property type="match status" value="1"/>
</dbReference>
<comment type="catalytic activity">
    <reaction evidence="1">
        <text>ATP + protein L-histidine = ADP + protein N-phospho-L-histidine.</text>
        <dbReference type="EC" id="2.7.13.3"/>
    </reaction>
</comment>
<name>L8H498_ACACF</name>
<dbReference type="Gene3D" id="3.30.450.40">
    <property type="match status" value="1"/>
</dbReference>
<evidence type="ECO:0000256" key="10">
    <source>
        <dbReference type="SAM" id="Coils"/>
    </source>
</evidence>
<dbReference type="SMART" id="SM00065">
    <property type="entry name" value="GAF"/>
    <property type="match status" value="1"/>
</dbReference>
<dbReference type="CDD" id="cd00082">
    <property type="entry name" value="HisKA"/>
    <property type="match status" value="1"/>
</dbReference>
<feature type="modified residue" description="4-aspartylphosphate" evidence="9">
    <location>
        <position position="1025"/>
    </location>
</feature>
<dbReference type="STRING" id="1257118.L8H498"/>
<dbReference type="AlphaFoldDB" id="L8H498"/>
<keyword evidence="5" id="KW-0547">Nucleotide-binding</keyword>
<evidence type="ECO:0000256" key="1">
    <source>
        <dbReference type="ARBA" id="ARBA00000085"/>
    </source>
</evidence>
<evidence type="ECO:0000256" key="11">
    <source>
        <dbReference type="SAM" id="MobiDB-lite"/>
    </source>
</evidence>
<evidence type="ECO:0000313" key="15">
    <source>
        <dbReference type="Proteomes" id="UP000011083"/>
    </source>
</evidence>
<evidence type="ECO:0000313" key="14">
    <source>
        <dbReference type="EMBL" id="ELR20359.1"/>
    </source>
</evidence>
<dbReference type="InterPro" id="IPR001789">
    <property type="entry name" value="Sig_transdc_resp-reg_receiver"/>
</dbReference>
<dbReference type="SUPFAM" id="SSF55781">
    <property type="entry name" value="GAF domain-like"/>
    <property type="match status" value="1"/>
</dbReference>
<reference evidence="14 15" key="1">
    <citation type="journal article" date="2013" name="Genome Biol.">
        <title>Genome of Acanthamoeba castellanii highlights extensive lateral gene transfer and early evolution of tyrosine kinase signaling.</title>
        <authorList>
            <person name="Clarke M."/>
            <person name="Lohan A.J."/>
            <person name="Liu B."/>
            <person name="Lagkouvardos I."/>
            <person name="Roy S."/>
            <person name="Zafar N."/>
            <person name="Bertelli C."/>
            <person name="Schilde C."/>
            <person name="Kianianmomeni A."/>
            <person name="Burglin T.R."/>
            <person name="Frech C."/>
            <person name="Turcotte B."/>
            <person name="Kopec K.O."/>
            <person name="Synnott J.M."/>
            <person name="Choo C."/>
            <person name="Paponov I."/>
            <person name="Finkler A."/>
            <person name="Soon Heng Tan C."/>
            <person name="Hutchins A.P."/>
            <person name="Weinmeier T."/>
            <person name="Rattei T."/>
            <person name="Chu J.S."/>
            <person name="Gimenez G."/>
            <person name="Irimia M."/>
            <person name="Rigden D.J."/>
            <person name="Fitzpatrick D.A."/>
            <person name="Lorenzo-Morales J."/>
            <person name="Bateman A."/>
            <person name="Chiu C.H."/>
            <person name="Tang P."/>
            <person name="Hegemann P."/>
            <person name="Fromm H."/>
            <person name="Raoult D."/>
            <person name="Greub G."/>
            <person name="Miranda-Saavedra D."/>
            <person name="Chen N."/>
            <person name="Nash P."/>
            <person name="Ginger M.L."/>
            <person name="Horn M."/>
            <person name="Schaap P."/>
            <person name="Caler L."/>
            <person name="Loftus B."/>
        </authorList>
    </citation>
    <scope>NUCLEOTIDE SEQUENCE [LARGE SCALE GENOMIC DNA]</scope>
    <source>
        <strain evidence="14 15">Neff</strain>
    </source>
</reference>
<dbReference type="SUPFAM" id="SSF52172">
    <property type="entry name" value="CheY-like"/>
    <property type="match status" value="1"/>
</dbReference>
<dbReference type="GeneID" id="14921211"/>
<dbReference type="PRINTS" id="PR00344">
    <property type="entry name" value="BCTRLSENSOR"/>
</dbReference>